<organism evidence="7 8">
    <name type="scientific">Pseudoduganella flava</name>
    <dbReference type="NCBI Taxonomy" id="871742"/>
    <lineage>
        <taxon>Bacteria</taxon>
        <taxon>Pseudomonadati</taxon>
        <taxon>Pseudomonadota</taxon>
        <taxon>Betaproteobacteria</taxon>
        <taxon>Burkholderiales</taxon>
        <taxon>Oxalobacteraceae</taxon>
        <taxon>Telluria group</taxon>
        <taxon>Pseudoduganella</taxon>
    </lineage>
</organism>
<dbReference type="SMART" id="SM00345">
    <property type="entry name" value="HTH_GNTR"/>
    <property type="match status" value="1"/>
</dbReference>
<dbReference type="PROSITE" id="PS50949">
    <property type="entry name" value="HTH_GNTR"/>
    <property type="match status" value="1"/>
</dbReference>
<evidence type="ECO:0000313" key="9">
    <source>
        <dbReference type="Proteomes" id="UP000437862"/>
    </source>
</evidence>
<dbReference type="InterPro" id="IPR036390">
    <property type="entry name" value="WH_DNA-bd_sf"/>
</dbReference>
<accession>A0A562PTH9</accession>
<evidence type="ECO:0000313" key="7">
    <source>
        <dbReference type="EMBL" id="TWI47744.1"/>
    </source>
</evidence>
<evidence type="ECO:0000256" key="1">
    <source>
        <dbReference type="ARBA" id="ARBA00023015"/>
    </source>
</evidence>
<proteinExistence type="predicted"/>
<dbReference type="CDD" id="cd07377">
    <property type="entry name" value="WHTH_GntR"/>
    <property type="match status" value="1"/>
</dbReference>
<dbReference type="EMBL" id="CP046904">
    <property type="protein sequence ID" value="QGZ38991.1"/>
    <property type="molecule type" value="Genomic_DNA"/>
</dbReference>
<dbReference type="PANTHER" id="PTHR44846:SF1">
    <property type="entry name" value="MANNOSYL-D-GLYCERATE TRANSPORT_METABOLISM SYSTEM REPRESSOR MNGR-RELATED"/>
    <property type="match status" value="1"/>
</dbReference>
<dbReference type="AlphaFoldDB" id="A0A562PTH9"/>
<dbReference type="SUPFAM" id="SSF46785">
    <property type="entry name" value="Winged helix' DNA-binding domain"/>
    <property type="match status" value="1"/>
</dbReference>
<evidence type="ECO:0000313" key="8">
    <source>
        <dbReference type="Proteomes" id="UP000315112"/>
    </source>
</evidence>
<evidence type="ECO:0000313" key="6">
    <source>
        <dbReference type="EMBL" id="QGZ38991.1"/>
    </source>
</evidence>
<keyword evidence="2" id="KW-0238">DNA-binding</keyword>
<dbReference type="InterPro" id="IPR000524">
    <property type="entry name" value="Tscrpt_reg_HTH_GntR"/>
</dbReference>
<dbReference type="Proteomes" id="UP000315112">
    <property type="component" value="Unassembled WGS sequence"/>
</dbReference>
<protein>
    <submittedName>
        <fullName evidence="7">GntR family transcriptional regulator</fullName>
    </submittedName>
    <submittedName>
        <fullName evidence="6">UTRA domain-containing protein</fullName>
    </submittedName>
</protein>
<dbReference type="InterPro" id="IPR050679">
    <property type="entry name" value="Bact_HTH_transcr_reg"/>
</dbReference>
<evidence type="ECO:0000259" key="5">
    <source>
        <dbReference type="PROSITE" id="PS50949"/>
    </source>
</evidence>
<dbReference type="InterPro" id="IPR036388">
    <property type="entry name" value="WH-like_DNA-bd_sf"/>
</dbReference>
<feature type="region of interest" description="Disordered" evidence="4">
    <location>
        <begin position="1"/>
        <end position="56"/>
    </location>
</feature>
<dbReference type="PANTHER" id="PTHR44846">
    <property type="entry name" value="MANNOSYL-D-GLYCERATE TRANSPORT/METABOLISM SYSTEM REPRESSOR MNGR-RELATED"/>
    <property type="match status" value="1"/>
</dbReference>
<dbReference type="GO" id="GO:0003677">
    <property type="term" value="F:DNA binding"/>
    <property type="evidence" value="ECO:0007669"/>
    <property type="project" value="UniProtKB-KW"/>
</dbReference>
<feature type="compositionally biased region" description="Low complexity" evidence="4">
    <location>
        <begin position="9"/>
        <end position="56"/>
    </location>
</feature>
<dbReference type="Gene3D" id="3.40.1410.10">
    <property type="entry name" value="Chorismate lyase-like"/>
    <property type="match status" value="1"/>
</dbReference>
<keyword evidence="9" id="KW-1185">Reference proteome</keyword>
<sequence length="294" mass="32032">MNPVTPNQTSPGSTSSAPAAPASGVTSPAGNSAAGNPAAGNAPAAQPPQSAVQPNVAPTFSPLYQQIKALITQSLQSGEWKPGEMIPSEVELANRYKVSQGTVRKAIDELAAENLVMRRQGKGTFVSTHHEARAHIRFLRLRPDEGQPHYPESRFLEVKRLRAPADVARLLDLKSGDATVYIKRVQSFDGVPTIVEELWLPGLLFKGLTAERLSEYKGPMYGLFESEFGTRMIRADEKVRAVLAGEEDAALLHVAPGTPLLSAERVSFTYGDKPVELRRGLYLTTRHHYQNDLN</sequence>
<dbReference type="SMART" id="SM00866">
    <property type="entry name" value="UTRA"/>
    <property type="match status" value="1"/>
</dbReference>
<evidence type="ECO:0000256" key="2">
    <source>
        <dbReference type="ARBA" id="ARBA00023125"/>
    </source>
</evidence>
<dbReference type="SUPFAM" id="SSF64288">
    <property type="entry name" value="Chorismate lyase-like"/>
    <property type="match status" value="1"/>
</dbReference>
<gene>
    <name evidence="6" type="ORF">GO485_07975</name>
    <name evidence="7" type="ORF">IP92_02805</name>
</gene>
<dbReference type="InterPro" id="IPR011663">
    <property type="entry name" value="UTRA"/>
</dbReference>
<dbReference type="EMBL" id="VLKW01000004">
    <property type="protein sequence ID" value="TWI47744.1"/>
    <property type="molecule type" value="Genomic_DNA"/>
</dbReference>
<evidence type="ECO:0000256" key="4">
    <source>
        <dbReference type="SAM" id="MobiDB-lite"/>
    </source>
</evidence>
<keyword evidence="1" id="KW-0805">Transcription regulation</keyword>
<reference evidence="6 9" key="3">
    <citation type="submission" date="2019-12" db="EMBL/GenBank/DDBJ databases">
        <title>Draft Genome Sequences of Six Type Strains of the Genus Massilia.</title>
        <authorList>
            <person name="Miess H."/>
            <person name="Frediansyah A."/>
            <person name="Goeker M."/>
            <person name="Gross H."/>
        </authorList>
    </citation>
    <scope>NUCLEOTIDE SEQUENCE [LARGE SCALE GENOMIC DNA]</scope>
    <source>
        <strain evidence="6 9">DSM 26639</strain>
    </source>
</reference>
<name>A0A562PTH9_9BURK</name>
<dbReference type="GO" id="GO:0045892">
    <property type="term" value="P:negative regulation of DNA-templated transcription"/>
    <property type="evidence" value="ECO:0007669"/>
    <property type="project" value="TreeGrafter"/>
</dbReference>
<keyword evidence="3" id="KW-0804">Transcription</keyword>
<feature type="domain" description="HTH gntR-type" evidence="5">
    <location>
        <begin position="61"/>
        <end position="129"/>
    </location>
</feature>
<dbReference type="Pfam" id="PF00392">
    <property type="entry name" value="GntR"/>
    <property type="match status" value="1"/>
</dbReference>
<reference evidence="7" key="2">
    <citation type="submission" date="2019-07" db="EMBL/GenBank/DDBJ databases">
        <authorList>
            <person name="Whitman W."/>
            <person name="Huntemann M."/>
            <person name="Clum A."/>
            <person name="Pillay M."/>
            <person name="Palaniappan K."/>
            <person name="Varghese N."/>
            <person name="Mikhailova N."/>
            <person name="Stamatis D."/>
            <person name="Reddy T."/>
            <person name="Daum C."/>
            <person name="Shapiro N."/>
            <person name="Ivanova N."/>
            <person name="Kyrpides N."/>
            <person name="Woyke T."/>
        </authorList>
    </citation>
    <scope>NUCLEOTIDE SEQUENCE</scope>
    <source>
        <strain evidence="7">CGMCC 1.10685</strain>
    </source>
</reference>
<evidence type="ECO:0000256" key="3">
    <source>
        <dbReference type="ARBA" id="ARBA00023163"/>
    </source>
</evidence>
<dbReference type="RefSeq" id="WP_145875802.1">
    <property type="nucleotide sequence ID" value="NZ_CP046904.1"/>
</dbReference>
<dbReference type="GO" id="GO:0003700">
    <property type="term" value="F:DNA-binding transcription factor activity"/>
    <property type="evidence" value="ECO:0007669"/>
    <property type="project" value="InterPro"/>
</dbReference>
<dbReference type="Pfam" id="PF07702">
    <property type="entry name" value="UTRA"/>
    <property type="match status" value="1"/>
</dbReference>
<dbReference type="PRINTS" id="PR00035">
    <property type="entry name" value="HTHGNTR"/>
</dbReference>
<dbReference type="Proteomes" id="UP000437862">
    <property type="component" value="Chromosome"/>
</dbReference>
<dbReference type="FunFam" id="1.10.10.10:FF:000079">
    <property type="entry name" value="GntR family transcriptional regulator"/>
    <property type="match status" value="1"/>
</dbReference>
<dbReference type="InterPro" id="IPR028978">
    <property type="entry name" value="Chorismate_lyase_/UTRA_dom_sf"/>
</dbReference>
<dbReference type="Gene3D" id="1.10.10.10">
    <property type="entry name" value="Winged helix-like DNA-binding domain superfamily/Winged helix DNA-binding domain"/>
    <property type="match status" value="1"/>
</dbReference>
<dbReference type="OrthoDB" id="2530535at2"/>
<reference evidence="7 8" key="1">
    <citation type="journal article" date="2015" name="Stand. Genomic Sci.">
        <title>Genomic Encyclopedia of Bacterial and Archaeal Type Strains, Phase III: the genomes of soil and plant-associated and newly described type strains.</title>
        <authorList>
            <person name="Whitman W.B."/>
            <person name="Woyke T."/>
            <person name="Klenk H.P."/>
            <person name="Zhou Y."/>
            <person name="Lilburn T.G."/>
            <person name="Beck B.J."/>
            <person name="De Vos P."/>
            <person name="Vandamme P."/>
            <person name="Eisen J.A."/>
            <person name="Garrity G."/>
            <person name="Hugenholtz P."/>
            <person name="Kyrpides N.C."/>
        </authorList>
    </citation>
    <scope>NUCLEOTIDE SEQUENCE [LARGE SCALE GENOMIC DNA]</scope>
    <source>
        <strain evidence="7 8">CGMCC 1.10685</strain>
    </source>
</reference>